<evidence type="ECO:0000256" key="1">
    <source>
        <dbReference type="SAM" id="SignalP"/>
    </source>
</evidence>
<dbReference type="Proteomes" id="UP000002432">
    <property type="component" value="Chromosome"/>
</dbReference>
<dbReference type="STRING" id="204669.Acid345_0960"/>
<feature type="chain" id="PRO_5004191229" evidence="1">
    <location>
        <begin position="19"/>
        <end position="106"/>
    </location>
</feature>
<reference evidence="2 3" key="1">
    <citation type="journal article" date="2009" name="Appl. Environ. Microbiol.">
        <title>Three genomes from the phylum Acidobacteria provide insight into the lifestyles of these microorganisms in soils.</title>
        <authorList>
            <person name="Ward N.L."/>
            <person name="Challacombe J.F."/>
            <person name="Janssen P.H."/>
            <person name="Henrissat B."/>
            <person name="Coutinho P.M."/>
            <person name="Wu M."/>
            <person name="Xie G."/>
            <person name="Haft D.H."/>
            <person name="Sait M."/>
            <person name="Badger J."/>
            <person name="Barabote R.D."/>
            <person name="Bradley B."/>
            <person name="Brettin T.S."/>
            <person name="Brinkac L.M."/>
            <person name="Bruce D."/>
            <person name="Creasy T."/>
            <person name="Daugherty S.C."/>
            <person name="Davidsen T.M."/>
            <person name="DeBoy R.T."/>
            <person name="Detter J.C."/>
            <person name="Dodson R.J."/>
            <person name="Durkin A.S."/>
            <person name="Ganapathy A."/>
            <person name="Gwinn-Giglio M."/>
            <person name="Han C.S."/>
            <person name="Khouri H."/>
            <person name="Kiss H."/>
            <person name="Kothari S.P."/>
            <person name="Madupu R."/>
            <person name="Nelson K.E."/>
            <person name="Nelson W.C."/>
            <person name="Paulsen I."/>
            <person name="Penn K."/>
            <person name="Ren Q."/>
            <person name="Rosovitz M.J."/>
            <person name="Selengut J.D."/>
            <person name="Shrivastava S."/>
            <person name="Sullivan S.A."/>
            <person name="Tapia R."/>
            <person name="Thompson L.S."/>
            <person name="Watkins K.L."/>
            <person name="Yang Q."/>
            <person name="Yu C."/>
            <person name="Zafar N."/>
            <person name="Zhou L."/>
            <person name="Kuske C.R."/>
        </authorList>
    </citation>
    <scope>NUCLEOTIDE SEQUENCE [LARGE SCALE GENOMIC DNA]</scope>
    <source>
        <strain evidence="2 3">Ellin345</strain>
    </source>
</reference>
<dbReference type="EnsemblBacteria" id="ABF39963">
    <property type="protein sequence ID" value="ABF39963"/>
    <property type="gene ID" value="Acid345_0960"/>
</dbReference>
<dbReference type="HOGENOM" id="CLU_2219654_0_0_0"/>
<evidence type="ECO:0000313" key="3">
    <source>
        <dbReference type="Proteomes" id="UP000002432"/>
    </source>
</evidence>
<dbReference type="EMBL" id="CP000360">
    <property type="protein sequence ID" value="ABF39963.1"/>
    <property type="molecule type" value="Genomic_DNA"/>
</dbReference>
<proteinExistence type="predicted"/>
<dbReference type="AlphaFoldDB" id="Q1IT37"/>
<organism evidence="2 3">
    <name type="scientific">Koribacter versatilis (strain Ellin345)</name>
    <dbReference type="NCBI Taxonomy" id="204669"/>
    <lineage>
        <taxon>Bacteria</taxon>
        <taxon>Pseudomonadati</taxon>
        <taxon>Acidobacteriota</taxon>
        <taxon>Terriglobia</taxon>
        <taxon>Terriglobales</taxon>
        <taxon>Candidatus Korobacteraceae</taxon>
        <taxon>Candidatus Korobacter</taxon>
    </lineage>
</organism>
<dbReference type="KEGG" id="aba:Acid345_0960"/>
<name>Q1IT37_KORVE</name>
<protein>
    <submittedName>
        <fullName evidence="2">Uncharacterized protein</fullName>
    </submittedName>
</protein>
<feature type="signal peptide" evidence="1">
    <location>
        <begin position="1"/>
        <end position="18"/>
    </location>
</feature>
<accession>Q1IT37</accession>
<dbReference type="RefSeq" id="WP_011521765.1">
    <property type="nucleotide sequence ID" value="NC_008009.1"/>
</dbReference>
<evidence type="ECO:0000313" key="2">
    <source>
        <dbReference type="EMBL" id="ABF39963.1"/>
    </source>
</evidence>
<keyword evidence="1" id="KW-0732">Signal</keyword>
<keyword evidence="3" id="KW-1185">Reference proteome</keyword>
<gene>
    <name evidence="2" type="ordered locus">Acid345_0960</name>
</gene>
<sequence length="106" mass="11603">MKKLLVCLILLMAVQVWAQDKTKVTVKSTEKNNGVVIVTINISDAKKSVDLNCNDGTPSCAAPKAGEYWMVKLPKNHGVYDCQCVDLFPVTADPDSDPKLGEYCMP</sequence>